<dbReference type="SUPFAM" id="SSF55874">
    <property type="entry name" value="ATPase domain of HSP90 chaperone/DNA topoisomerase II/histidine kinase"/>
    <property type="match status" value="1"/>
</dbReference>
<accession>A0ABX2D1L4</accession>
<feature type="transmembrane region" description="Helical" evidence="13">
    <location>
        <begin position="75"/>
        <end position="103"/>
    </location>
</feature>
<evidence type="ECO:0000256" key="9">
    <source>
        <dbReference type="ARBA" id="ARBA00023012"/>
    </source>
</evidence>
<reference evidence="16 17" key="1">
    <citation type="journal article" date="2020" name="Sci. Rep.">
        <title>A novel cyanobacterial geosmin producer, revising GeoA distribution and dispersion patterns in Bacteria.</title>
        <authorList>
            <person name="Churro C."/>
            <person name="Semedo-Aguiar A.P."/>
            <person name="Silva A.D."/>
            <person name="Pereira-Leal J.B."/>
            <person name="Leite R.B."/>
        </authorList>
    </citation>
    <scope>NUCLEOTIDE SEQUENCE [LARGE SCALE GENOMIC DNA]</scope>
    <source>
        <strain evidence="16 17">IPMA8</strain>
    </source>
</reference>
<comment type="subcellular location">
    <subcellularLocation>
        <location evidence="2">Cell membrane</location>
        <topology evidence="2">Multi-pass membrane protein</topology>
    </subcellularLocation>
</comment>
<dbReference type="Proteomes" id="UP000702425">
    <property type="component" value="Unassembled WGS sequence"/>
</dbReference>
<evidence type="ECO:0000259" key="14">
    <source>
        <dbReference type="PROSITE" id="PS50109"/>
    </source>
</evidence>
<dbReference type="PRINTS" id="PR00344">
    <property type="entry name" value="BCTRLSENSOR"/>
</dbReference>
<comment type="catalytic activity">
    <reaction evidence="1">
        <text>ATP + protein L-histidine = ADP + protein N-phospho-L-histidine.</text>
        <dbReference type="EC" id="2.7.13.3"/>
    </reaction>
</comment>
<gene>
    <name evidence="16" type="primary">arcB_13</name>
    <name evidence="16" type="ORF">E5S67_04221</name>
</gene>
<dbReference type="InterPro" id="IPR011006">
    <property type="entry name" value="CheY-like_superfamily"/>
</dbReference>
<keyword evidence="17" id="KW-1185">Reference proteome</keyword>
<dbReference type="SMART" id="SM00388">
    <property type="entry name" value="HisKA"/>
    <property type="match status" value="1"/>
</dbReference>
<dbReference type="InterPro" id="IPR003661">
    <property type="entry name" value="HisK_dim/P_dom"/>
</dbReference>
<feature type="transmembrane region" description="Helical" evidence="13">
    <location>
        <begin position="32"/>
        <end position="55"/>
    </location>
</feature>
<name>A0ABX2D1L4_9CYAN</name>
<dbReference type="InterPro" id="IPR004358">
    <property type="entry name" value="Sig_transdc_His_kin-like_C"/>
</dbReference>
<dbReference type="Gene3D" id="1.10.287.130">
    <property type="match status" value="1"/>
</dbReference>
<evidence type="ECO:0000256" key="8">
    <source>
        <dbReference type="ARBA" id="ARBA00022989"/>
    </source>
</evidence>
<evidence type="ECO:0000256" key="12">
    <source>
        <dbReference type="SAM" id="Coils"/>
    </source>
</evidence>
<dbReference type="PANTHER" id="PTHR45339:SF1">
    <property type="entry name" value="HYBRID SIGNAL TRANSDUCTION HISTIDINE KINASE J"/>
    <property type="match status" value="1"/>
</dbReference>
<evidence type="ECO:0000259" key="15">
    <source>
        <dbReference type="PROSITE" id="PS50110"/>
    </source>
</evidence>
<keyword evidence="8 13" id="KW-1133">Transmembrane helix</keyword>
<feature type="coiled-coil region" evidence="12">
    <location>
        <begin position="162"/>
        <end position="200"/>
    </location>
</feature>
<evidence type="ECO:0000256" key="4">
    <source>
        <dbReference type="ARBA" id="ARBA00022475"/>
    </source>
</evidence>
<evidence type="ECO:0000256" key="11">
    <source>
        <dbReference type="PROSITE-ProRule" id="PRU00169"/>
    </source>
</evidence>
<evidence type="ECO:0000256" key="3">
    <source>
        <dbReference type="ARBA" id="ARBA00012438"/>
    </source>
</evidence>
<dbReference type="InterPro" id="IPR005467">
    <property type="entry name" value="His_kinase_dom"/>
</dbReference>
<dbReference type="PROSITE" id="PS50110">
    <property type="entry name" value="RESPONSE_REGULATORY"/>
    <property type="match status" value="1"/>
</dbReference>
<keyword evidence="4" id="KW-1003">Cell membrane</keyword>
<dbReference type="SUPFAM" id="SSF52172">
    <property type="entry name" value="CheY-like"/>
    <property type="match status" value="1"/>
</dbReference>
<dbReference type="SMART" id="SM00387">
    <property type="entry name" value="HATPase_c"/>
    <property type="match status" value="1"/>
</dbReference>
<evidence type="ECO:0000313" key="17">
    <source>
        <dbReference type="Proteomes" id="UP000702425"/>
    </source>
</evidence>
<sequence>MIQDVAHVSVSKKLYDLLVPQNVTILEMSYGVIWWTWWTGEAIGTLVFGPVLLAWSRELQPIKLLFKQRFVEAALLLFLVIIISQISFGGGYPVVYMLIPLLVWSAFRFGQQGSTLLIVIVSVISMVGTAKGLGPFVRPSLNESLLLLQSFMSVVAITTLILSAVITENTEAEARLKRSNEELESRVEERTAELAHAKEKAEVANSAKSEFLANMSHELRSPLNAIMGFSQIMTRSQTLPREHQESVGIISRSGEHLLTLINNVLDLSKIEAGKTSLNPKNFDLHRLLDDIHDMFQMKAEEKGLQLLLEYDRNLPHYVRTDDVKLRQVLINLINNALKFTQEGGVSVRVSVLETPVHSQQTAAAADTNSYTIHFEIEDSGSGIAPEEIGNLFEAFTQTETGKQAQEGTGLGLPISRQLVHLMGGDITVKSQVGQCTIFLFNIQVNEVEASDIATHQPSRRVIALEPNQPKYRILIVDDKPLNRQLLIKLLSPLGFELQEASNGQEAVDIWERWEPNLIWMDMRMPVMDGYTATQTIKSQTKGQATAIIALTASVLEEEKAVVLSAGCDDFLRKPFREEEIFNGMNKHIGVKYVYEELTPKNTDKIQTREVLTTEALAEIPRNLLAQLQEAVMYSDSELIAAVVKKIATYNEPLAEAIATSLHNFEYEKVLNLIAATIA</sequence>
<keyword evidence="6 13" id="KW-0812">Transmembrane</keyword>
<dbReference type="EMBL" id="SRRZ01000086">
    <property type="protein sequence ID" value="NQE36456.1"/>
    <property type="molecule type" value="Genomic_DNA"/>
</dbReference>
<dbReference type="PANTHER" id="PTHR45339">
    <property type="entry name" value="HYBRID SIGNAL TRANSDUCTION HISTIDINE KINASE J"/>
    <property type="match status" value="1"/>
</dbReference>
<evidence type="ECO:0000256" key="10">
    <source>
        <dbReference type="ARBA" id="ARBA00023136"/>
    </source>
</evidence>
<keyword evidence="16" id="KW-0808">Transferase</keyword>
<feature type="transmembrane region" description="Helical" evidence="13">
    <location>
        <begin position="145"/>
        <end position="166"/>
    </location>
</feature>
<dbReference type="Pfam" id="PF00512">
    <property type="entry name" value="HisKA"/>
    <property type="match status" value="1"/>
</dbReference>
<evidence type="ECO:0000256" key="7">
    <source>
        <dbReference type="ARBA" id="ARBA00022777"/>
    </source>
</evidence>
<evidence type="ECO:0000256" key="6">
    <source>
        <dbReference type="ARBA" id="ARBA00022692"/>
    </source>
</evidence>
<organism evidence="16 17">
    <name type="scientific">Microcoleus asticus IPMA8</name>
    <dbReference type="NCBI Taxonomy" id="2563858"/>
    <lineage>
        <taxon>Bacteria</taxon>
        <taxon>Bacillati</taxon>
        <taxon>Cyanobacteriota</taxon>
        <taxon>Cyanophyceae</taxon>
        <taxon>Oscillatoriophycideae</taxon>
        <taxon>Oscillatoriales</taxon>
        <taxon>Microcoleaceae</taxon>
        <taxon>Microcoleus</taxon>
        <taxon>Microcoleus asticus</taxon>
    </lineage>
</organism>
<keyword evidence="10 13" id="KW-0472">Membrane</keyword>
<dbReference type="Gene3D" id="3.30.565.10">
    <property type="entry name" value="Histidine kinase-like ATPase, C-terminal domain"/>
    <property type="match status" value="1"/>
</dbReference>
<dbReference type="PROSITE" id="PS50109">
    <property type="entry name" value="HIS_KIN"/>
    <property type="match status" value="1"/>
</dbReference>
<dbReference type="Pfam" id="PF02518">
    <property type="entry name" value="HATPase_c"/>
    <property type="match status" value="1"/>
</dbReference>
<dbReference type="CDD" id="cd16922">
    <property type="entry name" value="HATPase_EvgS-ArcB-TorS-like"/>
    <property type="match status" value="1"/>
</dbReference>
<proteinExistence type="predicted"/>
<dbReference type="SMART" id="SM00448">
    <property type="entry name" value="REC"/>
    <property type="match status" value="1"/>
</dbReference>
<evidence type="ECO:0000313" key="16">
    <source>
        <dbReference type="EMBL" id="NQE36456.1"/>
    </source>
</evidence>
<dbReference type="CDD" id="cd00082">
    <property type="entry name" value="HisKA"/>
    <property type="match status" value="1"/>
</dbReference>
<feature type="transmembrane region" description="Helical" evidence="13">
    <location>
        <begin position="115"/>
        <end position="133"/>
    </location>
</feature>
<feature type="domain" description="Response regulatory" evidence="15">
    <location>
        <begin position="472"/>
        <end position="588"/>
    </location>
</feature>
<dbReference type="InterPro" id="IPR036890">
    <property type="entry name" value="HATPase_C_sf"/>
</dbReference>
<feature type="domain" description="Histidine kinase" evidence="14">
    <location>
        <begin position="214"/>
        <end position="446"/>
    </location>
</feature>
<dbReference type="CDD" id="cd17546">
    <property type="entry name" value="REC_hyHK_CKI1_RcsC-like"/>
    <property type="match status" value="1"/>
</dbReference>
<dbReference type="InterPro" id="IPR007895">
    <property type="entry name" value="MASE1"/>
</dbReference>
<dbReference type="InterPro" id="IPR036097">
    <property type="entry name" value="HisK_dim/P_sf"/>
</dbReference>
<dbReference type="InterPro" id="IPR001789">
    <property type="entry name" value="Sig_transdc_resp-reg_receiver"/>
</dbReference>
<keyword evidence="5 11" id="KW-0597">Phosphoprotein</keyword>
<dbReference type="Pfam" id="PF05231">
    <property type="entry name" value="MASE1"/>
    <property type="match status" value="1"/>
</dbReference>
<protein>
    <recommendedName>
        <fullName evidence="3">histidine kinase</fullName>
        <ecNumber evidence="3">2.7.13.3</ecNumber>
    </recommendedName>
</protein>
<keyword evidence="7" id="KW-0418">Kinase</keyword>
<feature type="modified residue" description="4-aspartylphosphate" evidence="11">
    <location>
        <position position="521"/>
    </location>
</feature>
<dbReference type="Pfam" id="PF00072">
    <property type="entry name" value="Response_reg"/>
    <property type="match status" value="1"/>
</dbReference>
<dbReference type="Gene3D" id="3.40.50.2300">
    <property type="match status" value="1"/>
</dbReference>
<dbReference type="InterPro" id="IPR003594">
    <property type="entry name" value="HATPase_dom"/>
</dbReference>
<dbReference type="EC" id="2.7.13.3" evidence="3"/>
<evidence type="ECO:0000256" key="13">
    <source>
        <dbReference type="SAM" id="Phobius"/>
    </source>
</evidence>
<comment type="caution">
    <text evidence="16">The sequence shown here is derived from an EMBL/GenBank/DDBJ whole genome shotgun (WGS) entry which is preliminary data.</text>
</comment>
<keyword evidence="12" id="KW-0175">Coiled coil</keyword>
<keyword evidence="9" id="KW-0902">Two-component regulatory system</keyword>
<evidence type="ECO:0000256" key="2">
    <source>
        <dbReference type="ARBA" id="ARBA00004651"/>
    </source>
</evidence>
<evidence type="ECO:0000256" key="5">
    <source>
        <dbReference type="ARBA" id="ARBA00022553"/>
    </source>
</evidence>
<dbReference type="GO" id="GO:0004673">
    <property type="term" value="F:protein histidine kinase activity"/>
    <property type="evidence" value="ECO:0007669"/>
    <property type="project" value="UniProtKB-EC"/>
</dbReference>
<evidence type="ECO:0000256" key="1">
    <source>
        <dbReference type="ARBA" id="ARBA00000085"/>
    </source>
</evidence>
<dbReference type="SUPFAM" id="SSF47384">
    <property type="entry name" value="Homodimeric domain of signal transducing histidine kinase"/>
    <property type="match status" value="1"/>
</dbReference>